<feature type="compositionally biased region" description="Gly residues" evidence="3">
    <location>
        <begin position="758"/>
        <end position="771"/>
    </location>
</feature>
<evidence type="ECO:0000259" key="5">
    <source>
        <dbReference type="Pfam" id="PF11380"/>
    </source>
</evidence>
<dbReference type="AlphaFoldDB" id="A0A7G2CLQ4"/>
<gene>
    <name evidence="6" type="ORF">ADEAN_000699000</name>
</gene>
<organism evidence="6 7">
    <name type="scientific">Angomonas deanei</name>
    <dbReference type="NCBI Taxonomy" id="59799"/>
    <lineage>
        <taxon>Eukaryota</taxon>
        <taxon>Discoba</taxon>
        <taxon>Euglenozoa</taxon>
        <taxon>Kinetoplastea</taxon>
        <taxon>Metakinetoplastina</taxon>
        <taxon>Trypanosomatida</taxon>
        <taxon>Trypanosomatidae</taxon>
        <taxon>Strigomonadinae</taxon>
        <taxon>Angomonas</taxon>
    </lineage>
</organism>
<dbReference type="GO" id="GO:0016772">
    <property type="term" value="F:transferase activity, transferring phosphorus-containing groups"/>
    <property type="evidence" value="ECO:0007669"/>
    <property type="project" value="InterPro"/>
</dbReference>
<comment type="similarity">
    <text evidence="1">Belongs to the stealth family.</text>
</comment>
<name>A0A7G2CLQ4_9TRYP</name>
<feature type="region of interest" description="Disordered" evidence="3">
    <location>
        <begin position="1"/>
        <end position="23"/>
    </location>
</feature>
<feature type="transmembrane region" description="Helical" evidence="4">
    <location>
        <begin position="44"/>
        <end position="63"/>
    </location>
</feature>
<evidence type="ECO:0000313" key="6">
    <source>
        <dbReference type="EMBL" id="CAD2219483.1"/>
    </source>
</evidence>
<dbReference type="VEuPathDB" id="TriTrypDB:ADEAN_000699000"/>
<dbReference type="InterPro" id="IPR047141">
    <property type="entry name" value="Stealth"/>
</dbReference>
<keyword evidence="4" id="KW-0812">Transmembrane</keyword>
<dbReference type="GO" id="GO:0005794">
    <property type="term" value="C:Golgi apparatus"/>
    <property type="evidence" value="ECO:0007669"/>
    <property type="project" value="TreeGrafter"/>
</dbReference>
<evidence type="ECO:0000256" key="1">
    <source>
        <dbReference type="ARBA" id="ARBA00007583"/>
    </source>
</evidence>
<feature type="domain" description="Stealth protein CR2 conserved region 2" evidence="5">
    <location>
        <begin position="206"/>
        <end position="321"/>
    </location>
</feature>
<keyword evidence="2" id="KW-0808">Transferase</keyword>
<dbReference type="EMBL" id="LR877158">
    <property type="protein sequence ID" value="CAD2219483.1"/>
    <property type="molecule type" value="Genomic_DNA"/>
</dbReference>
<evidence type="ECO:0000256" key="2">
    <source>
        <dbReference type="ARBA" id="ARBA00022679"/>
    </source>
</evidence>
<dbReference type="Pfam" id="PF11380">
    <property type="entry name" value="Stealth_CR2"/>
    <property type="match status" value="1"/>
</dbReference>
<sequence>MFKRKPKQTLDEEAFPSTANGRPTVRRGRPALFSFLNKRKAKRFLIAFLLFSVVSIYLIANVVNSILNAENLEGNWYEWWWRKRSDVRQGVVVPPKDKNLRNAVSNVFYREKLFSKEELQDLYANMSLVYTYLDDTDMDHRFRRVMRARCELQKARTDLMAARRPLLECSWKAQHPPFTLSTLRSYIKNESDLLIGGKNKTGGSVYEEVRYSLRSVEAHMPWHNGRLFMVVPATPTPRWLNQARNFLHTACEAPVRGAHGRLVLLHQNALLPNGRRVTFNTNTVEKYLWRIHNLTDLHLYFNDDYFVNRRTGVEDFVNARGGPYLRSESAVLKEARRSGTERHSWQDSAAYTNLFNIYELDIRPYGEVNNETKHFWRTARTPVEDKDEYFKIGFLYPAGKLPGFMDLVEGKRMFQRIRDYWFPPRYGPRLTKTQRALWASDHQPRYYVAHAPYVYCTAMHRYLERRFVLEYAAELQTGDTRSSFDLLPPFLHHAFVMERPWEASAAYLDQLFLRHTALRPDTVEKAVVYMDNHDGCAPAVELIGTEKSGALYAQFTDDLNLNRQTIDEIERKNPLFFNINDMFRARAAGLQMLEFLQKKFTKPFFLEQTEEEEKEDKEGPLYTSLMSLPIIVLTTYREGVCGAVRSLQFALPDHSGVVQVFHDSGEAGSLGHLRELYNYKRCSVLPAVRCRLEERTVVVEEVIHVEKDDTVLPLVGDVLKSVGGWYGGLAVVLSAGRPCGWDRARPARQGSPSPPGQGAAGAGAAAGTGGL</sequence>
<dbReference type="Proteomes" id="UP000515908">
    <property type="component" value="Chromosome 14"/>
</dbReference>
<dbReference type="InterPro" id="IPR021520">
    <property type="entry name" value="Stealth_CR2"/>
</dbReference>
<keyword evidence="7" id="KW-1185">Reference proteome</keyword>
<reference evidence="6 7" key="1">
    <citation type="submission" date="2020-08" db="EMBL/GenBank/DDBJ databases">
        <authorList>
            <person name="Newling K."/>
            <person name="Davey J."/>
            <person name="Forrester S."/>
        </authorList>
    </citation>
    <scope>NUCLEOTIDE SEQUENCE [LARGE SCALE GENOMIC DNA]</scope>
    <source>
        <strain evidence="7">Crithidia deanei Carvalho (ATCC PRA-265)</strain>
    </source>
</reference>
<evidence type="ECO:0000256" key="4">
    <source>
        <dbReference type="SAM" id="Phobius"/>
    </source>
</evidence>
<keyword evidence="4" id="KW-0472">Membrane</keyword>
<feature type="region of interest" description="Disordered" evidence="3">
    <location>
        <begin position="743"/>
        <end position="771"/>
    </location>
</feature>
<accession>A0A7G2CLQ4</accession>
<keyword evidence="4" id="KW-1133">Transmembrane helix</keyword>
<evidence type="ECO:0000313" key="7">
    <source>
        <dbReference type="Proteomes" id="UP000515908"/>
    </source>
</evidence>
<proteinExistence type="inferred from homology"/>
<dbReference type="PANTHER" id="PTHR24045">
    <property type="match status" value="1"/>
</dbReference>
<dbReference type="PANTHER" id="PTHR24045:SF0">
    <property type="entry name" value="N-ACETYLGLUCOSAMINE-1-PHOSPHOTRANSFERASE SUBUNITS ALPHA_BETA"/>
    <property type="match status" value="1"/>
</dbReference>
<evidence type="ECO:0000256" key="3">
    <source>
        <dbReference type="SAM" id="MobiDB-lite"/>
    </source>
</evidence>
<protein>
    <submittedName>
        <fullName evidence="6">Stealth protein CR2, conserved region 2, putative</fullName>
    </submittedName>
</protein>